<accession>A0A2T7NXH0</accession>
<gene>
    <name evidence="2" type="ORF">C0Q70_13518</name>
</gene>
<comment type="caution">
    <text evidence="2">The sequence shown here is derived from an EMBL/GenBank/DDBJ whole genome shotgun (WGS) entry which is preliminary data.</text>
</comment>
<evidence type="ECO:0000256" key="1">
    <source>
        <dbReference type="SAM" id="MobiDB-lite"/>
    </source>
</evidence>
<evidence type="ECO:0000313" key="2">
    <source>
        <dbReference type="EMBL" id="PVD25854.1"/>
    </source>
</evidence>
<protein>
    <submittedName>
        <fullName evidence="2">Uncharacterized protein</fullName>
    </submittedName>
</protein>
<proteinExistence type="predicted"/>
<dbReference type="AlphaFoldDB" id="A0A2T7NXH0"/>
<feature type="compositionally biased region" description="Polar residues" evidence="1">
    <location>
        <begin position="88"/>
        <end position="100"/>
    </location>
</feature>
<keyword evidence="3" id="KW-1185">Reference proteome</keyword>
<reference evidence="2 3" key="1">
    <citation type="submission" date="2018-04" db="EMBL/GenBank/DDBJ databases">
        <title>The genome of golden apple snail Pomacea canaliculata provides insight into stress tolerance and invasive adaptation.</title>
        <authorList>
            <person name="Liu C."/>
            <person name="Liu B."/>
            <person name="Ren Y."/>
            <person name="Zhang Y."/>
            <person name="Wang H."/>
            <person name="Li S."/>
            <person name="Jiang F."/>
            <person name="Yin L."/>
            <person name="Zhang G."/>
            <person name="Qian W."/>
            <person name="Fan W."/>
        </authorList>
    </citation>
    <scope>NUCLEOTIDE SEQUENCE [LARGE SCALE GENOMIC DNA]</scope>
    <source>
        <strain evidence="2">SZHN2017</strain>
        <tissue evidence="2">Muscle</tissue>
    </source>
</reference>
<sequence length="194" mass="20359">MTRESITCEKLGVTKAAAGVPQRAAEKDCNRTLLTDLQNPRGTLKTNVSTDDSIQRHRTTQPPLAQEATTTTTTPPRPPGSTRMPGTISSSVESAAQANPSPLAPPHHISLLLPTPTDLGKEGVARQPPSRHLAVSGNGQCQSMPMPAGLSQSMACPGRFGVTEVSSSERHGRVLGAKRQATSAPIPKCPCSKL</sequence>
<feature type="compositionally biased region" description="Polar residues" evidence="1">
    <location>
        <begin position="38"/>
        <end position="52"/>
    </location>
</feature>
<dbReference type="EMBL" id="PZQS01000008">
    <property type="protein sequence ID" value="PVD25854.1"/>
    <property type="molecule type" value="Genomic_DNA"/>
</dbReference>
<feature type="compositionally biased region" description="Low complexity" evidence="1">
    <location>
        <begin position="60"/>
        <end position="87"/>
    </location>
</feature>
<name>A0A2T7NXH0_POMCA</name>
<dbReference type="Proteomes" id="UP000245119">
    <property type="component" value="Linkage Group LG8"/>
</dbReference>
<organism evidence="2 3">
    <name type="scientific">Pomacea canaliculata</name>
    <name type="common">Golden apple snail</name>
    <dbReference type="NCBI Taxonomy" id="400727"/>
    <lineage>
        <taxon>Eukaryota</taxon>
        <taxon>Metazoa</taxon>
        <taxon>Spiralia</taxon>
        <taxon>Lophotrochozoa</taxon>
        <taxon>Mollusca</taxon>
        <taxon>Gastropoda</taxon>
        <taxon>Caenogastropoda</taxon>
        <taxon>Architaenioglossa</taxon>
        <taxon>Ampullarioidea</taxon>
        <taxon>Ampullariidae</taxon>
        <taxon>Pomacea</taxon>
    </lineage>
</organism>
<feature type="region of interest" description="Disordered" evidence="1">
    <location>
        <begin position="38"/>
        <end position="194"/>
    </location>
</feature>
<evidence type="ECO:0000313" key="3">
    <source>
        <dbReference type="Proteomes" id="UP000245119"/>
    </source>
</evidence>